<dbReference type="InterPro" id="IPR015018">
    <property type="entry name" value="DUF1905"/>
</dbReference>
<dbReference type="Pfam" id="PF08922">
    <property type="entry name" value="DUF1905"/>
    <property type="match status" value="1"/>
</dbReference>
<sequence>MEFTAELFQWRGPAPHYFVSVPDDLKGALKAASKLVTYGWGMIPVTVGIGGAEYDTSLFPKDGGYLVPIRADVRQAEALEEGQRLTVTLDIRTGKAMRGVRRVK</sequence>
<protein>
    <submittedName>
        <fullName evidence="1">DUF1905 domain-containing protein</fullName>
    </submittedName>
</protein>
<reference evidence="1 2" key="1">
    <citation type="submission" date="2018-09" db="EMBL/GenBank/DDBJ databases">
        <authorList>
            <person name="Zhu H."/>
        </authorList>
    </citation>
    <scope>NUCLEOTIDE SEQUENCE [LARGE SCALE GENOMIC DNA]</scope>
    <source>
        <strain evidence="1 2">K2S05-167</strain>
    </source>
</reference>
<dbReference type="EMBL" id="QYUJ01000030">
    <property type="protein sequence ID" value="RJF69119.1"/>
    <property type="molecule type" value="Genomic_DNA"/>
</dbReference>
<accession>A0A418V066</accession>
<dbReference type="OrthoDB" id="9808666at2"/>
<evidence type="ECO:0000313" key="2">
    <source>
        <dbReference type="Proteomes" id="UP000286287"/>
    </source>
</evidence>
<organism evidence="1 2">
    <name type="scientific">Deinococcus cavernae</name>
    <dbReference type="NCBI Taxonomy" id="2320857"/>
    <lineage>
        <taxon>Bacteria</taxon>
        <taxon>Thermotogati</taxon>
        <taxon>Deinococcota</taxon>
        <taxon>Deinococci</taxon>
        <taxon>Deinococcales</taxon>
        <taxon>Deinococcaceae</taxon>
        <taxon>Deinococcus</taxon>
    </lineage>
</organism>
<proteinExistence type="predicted"/>
<comment type="caution">
    <text evidence="1">The sequence shown here is derived from an EMBL/GenBank/DDBJ whole genome shotgun (WGS) entry which is preliminary data.</text>
</comment>
<dbReference type="Gene3D" id="2.40.30.100">
    <property type="entry name" value="AF2212/PG0164-like"/>
    <property type="match status" value="1"/>
</dbReference>
<dbReference type="SUPFAM" id="SSF141694">
    <property type="entry name" value="AF2212/PG0164-like"/>
    <property type="match status" value="1"/>
</dbReference>
<dbReference type="Proteomes" id="UP000286287">
    <property type="component" value="Unassembled WGS sequence"/>
</dbReference>
<dbReference type="RefSeq" id="WP_119766976.1">
    <property type="nucleotide sequence ID" value="NZ_QYUJ01000030.1"/>
</dbReference>
<dbReference type="AlphaFoldDB" id="A0A418V066"/>
<gene>
    <name evidence="1" type="ORF">D3875_22650</name>
</gene>
<name>A0A418V066_9DEIO</name>
<dbReference type="InterPro" id="IPR037079">
    <property type="entry name" value="AF2212/PG0164-like_sf"/>
</dbReference>
<evidence type="ECO:0000313" key="1">
    <source>
        <dbReference type="EMBL" id="RJF69119.1"/>
    </source>
</evidence>
<keyword evidence="2" id="KW-1185">Reference proteome</keyword>